<evidence type="ECO:0000259" key="3">
    <source>
        <dbReference type="Pfam" id="PF07715"/>
    </source>
</evidence>
<evidence type="ECO:0000256" key="2">
    <source>
        <dbReference type="SAM" id="SignalP"/>
    </source>
</evidence>
<dbReference type="SUPFAM" id="SSF49478">
    <property type="entry name" value="Cna protein B-type domain"/>
    <property type="match status" value="1"/>
</dbReference>
<organism evidence="4 5">
    <name type="scientific">Pedobacter antarcticus 4BY</name>
    <dbReference type="NCBI Taxonomy" id="1358423"/>
    <lineage>
        <taxon>Bacteria</taxon>
        <taxon>Pseudomonadati</taxon>
        <taxon>Bacteroidota</taxon>
        <taxon>Sphingobacteriia</taxon>
        <taxon>Sphingobacteriales</taxon>
        <taxon>Sphingobacteriaceae</taxon>
        <taxon>Pedobacter</taxon>
    </lineage>
</organism>
<dbReference type="AlphaFoldDB" id="A0A081PF62"/>
<dbReference type="InterPro" id="IPR039426">
    <property type="entry name" value="TonB-dep_rcpt-like"/>
</dbReference>
<dbReference type="GO" id="GO:0009279">
    <property type="term" value="C:cell outer membrane"/>
    <property type="evidence" value="ECO:0007669"/>
    <property type="project" value="UniProtKB-SubCell"/>
</dbReference>
<evidence type="ECO:0000313" key="4">
    <source>
        <dbReference type="EMBL" id="KEQ29335.1"/>
    </source>
</evidence>
<accession>A0A081PF62</accession>
<protein>
    <recommendedName>
        <fullName evidence="3">TonB-dependent receptor plug domain-containing protein</fullName>
    </recommendedName>
</protein>
<keyword evidence="1" id="KW-0812">Transmembrane</keyword>
<evidence type="ECO:0000256" key="1">
    <source>
        <dbReference type="PROSITE-ProRule" id="PRU01360"/>
    </source>
</evidence>
<comment type="subcellular location">
    <subcellularLocation>
        <location evidence="1">Cell outer membrane</location>
        <topology evidence="1">Multi-pass membrane protein</topology>
    </subcellularLocation>
</comment>
<dbReference type="SUPFAM" id="SSF56935">
    <property type="entry name" value="Porins"/>
    <property type="match status" value="1"/>
</dbReference>
<dbReference type="OrthoDB" id="609485at2"/>
<feature type="domain" description="TonB-dependent receptor plug" evidence="3">
    <location>
        <begin position="718"/>
        <end position="792"/>
    </location>
</feature>
<dbReference type="Pfam" id="PF07715">
    <property type="entry name" value="Plug"/>
    <property type="match status" value="1"/>
</dbReference>
<feature type="signal peptide" evidence="2">
    <location>
        <begin position="1"/>
        <end position="25"/>
    </location>
</feature>
<dbReference type="InterPro" id="IPR037066">
    <property type="entry name" value="Plug_dom_sf"/>
</dbReference>
<keyword evidence="2" id="KW-0732">Signal</keyword>
<keyword evidence="5" id="KW-1185">Reference proteome</keyword>
<name>A0A081PF62_9SPHI</name>
<sequence>MKFRASLLSFLSAAVCFLLFAFCNADDPLELLLRRINAYAELNPQEKVHLHLDKPYYAIGDRIWFKAYVSTDLEDRSTQLSQLLYVELINPEDSVSKQLILPLTSGITWGSVQLTDTLQEGNYRIRAYTNHMRNAGEEFFYDRTIKIGNAWANQVFTHTSFSYTADQRGTRTEAKISYTDKKGIPYAARPVSYEVFLQNKTVERGKAFTNSDGEIILSFSGKSVYPQSGYIQTRLDLVNKQRIDKRIPIHRLSAQTAVQFFPESGYLVEGLPAKVGVKSLGTTGLAEPCTGTVVDQDGQLVVKFKTAETGMGSFFLSPQPGMIYQAKIEFRDGSTQTLQLPPVKQDGYVLAVNHRPDQKLQVKAMLSKSMLDKGELRIMVQHNQKVLSTIKILSDKQLTNVLIPEKDLPSGLIRLTLFDNQNRPLAERLAFVHNAAEEIDIDLQGIETSYKKRGNVLATLQATAAGQPVNGSFSVSVTNTNIVIPEPENESNILTTLLLTSDLRGYVEKPNQYLADRQPATLEKLDDLLLTQGWSRYSWKDILADQQAKPVFGVEKSLAISGTVLTTGGKPVAGGKISLFSNKDGVLLLDTLTDASGRFNFDNLAFNDTTKFVVQARTAKDKKHVEIKMDLRPAMVATRNKNFADITLNVNEAISRYILRSEAFLNDQTSKGLLQRSFQLNEVQVRTERKKTIRTDNLNGSGNADRTLLAAELGTCVRLSDCLQGKVAGLVIQTGKAYLVRSLENPMQIVVDGMNVDPEFLDDINPVDVETVEILKSINYTAIYGMRAAGGVLLITTKRGDSRSAFKSYIPGLVTVFVQGYTSSPEFYSPVYTPEQKPEGRDLRSTVWWKPNLYTGTGGNTKINFYNTDESGTYRVVIEGMDNLGRPGRKVLTYTVD</sequence>
<dbReference type="Gene3D" id="2.170.130.10">
    <property type="entry name" value="TonB-dependent receptor, plug domain"/>
    <property type="match status" value="1"/>
</dbReference>
<dbReference type="Gene3D" id="2.60.40.1930">
    <property type="match status" value="1"/>
</dbReference>
<dbReference type="PROSITE" id="PS52016">
    <property type="entry name" value="TONB_DEPENDENT_REC_3"/>
    <property type="match status" value="1"/>
</dbReference>
<dbReference type="EMBL" id="JNFF01000074">
    <property type="protein sequence ID" value="KEQ29335.1"/>
    <property type="molecule type" value="Genomic_DNA"/>
</dbReference>
<comment type="caution">
    <text evidence="4">The sequence shown here is derived from an EMBL/GenBank/DDBJ whole genome shotgun (WGS) entry which is preliminary data.</text>
</comment>
<dbReference type="eggNOG" id="COG2373">
    <property type="taxonomic scope" value="Bacteria"/>
</dbReference>
<keyword evidence="1" id="KW-0472">Membrane</keyword>
<dbReference type="eggNOG" id="COG1629">
    <property type="taxonomic scope" value="Bacteria"/>
</dbReference>
<dbReference type="RefSeq" id="WP_037442326.1">
    <property type="nucleotide sequence ID" value="NZ_JNFF01000074.1"/>
</dbReference>
<feature type="chain" id="PRO_5001761698" description="TonB-dependent receptor plug domain-containing protein" evidence="2">
    <location>
        <begin position="26"/>
        <end position="897"/>
    </location>
</feature>
<gene>
    <name evidence="4" type="ORF">N180_07250</name>
</gene>
<keyword evidence="1" id="KW-1134">Transmembrane beta strand</keyword>
<dbReference type="Proteomes" id="UP000028007">
    <property type="component" value="Unassembled WGS sequence"/>
</dbReference>
<keyword evidence="1" id="KW-0813">Transport</keyword>
<dbReference type="InterPro" id="IPR012910">
    <property type="entry name" value="Plug_dom"/>
</dbReference>
<comment type="similarity">
    <text evidence="1">Belongs to the TonB-dependent receptor family.</text>
</comment>
<evidence type="ECO:0000313" key="5">
    <source>
        <dbReference type="Proteomes" id="UP000028007"/>
    </source>
</evidence>
<proteinExistence type="inferred from homology"/>
<keyword evidence="1" id="KW-0998">Cell outer membrane</keyword>
<reference evidence="4 5" key="1">
    <citation type="journal article" date="1992" name="Int. J. Syst. Bacteriol.">
        <title>Sphingobacterium antarcticus sp. nov. a Psychrotrophic Bacterium from the Soils of Schirmacher Oasis, Antarctica.</title>
        <authorList>
            <person name="Shivaji S."/>
            <person name="Ray M.K."/>
            <person name="Rao N.S."/>
            <person name="Saiserr L."/>
            <person name="Jagannadham M.V."/>
            <person name="Kumar G.S."/>
            <person name="Reddy G."/>
            <person name="Bhargava P.M."/>
        </authorList>
    </citation>
    <scope>NUCLEOTIDE SEQUENCE [LARGE SCALE GENOMIC DNA]</scope>
    <source>
        <strain evidence="4 5">4BY</strain>
    </source>
</reference>